<protein>
    <submittedName>
        <fullName evidence="1">Uncharacterized protein</fullName>
    </submittedName>
</protein>
<evidence type="ECO:0000313" key="1">
    <source>
        <dbReference type="EMBL" id="EEE08136.1"/>
    </source>
</evidence>
<comment type="caution">
    <text evidence="1">The sequence shown here is derived from an EMBL/GenBank/DDBJ whole genome shotgun (WGS) entry which is preliminary data.</text>
</comment>
<dbReference type="Proteomes" id="UP000004535">
    <property type="component" value="Unassembled WGS sequence"/>
</dbReference>
<evidence type="ECO:0000313" key="2">
    <source>
        <dbReference type="Proteomes" id="UP000004535"/>
    </source>
</evidence>
<accession>B9BNC6</accession>
<name>B9BNC6_9BURK</name>
<reference evidence="1 2" key="1">
    <citation type="journal article" date="2012" name="J. Bacteriol.">
        <title>Draft Genome Sequence Determination for Cystic Fibrosis and Chronic Granulomatous Disease Burkholderia multivorans Isolates.</title>
        <authorList>
            <person name="Varga J.J."/>
            <person name="Losada L."/>
            <person name="Zelazny A.M."/>
            <person name="Brinkac L."/>
            <person name="Harkins D."/>
            <person name="Radune D."/>
            <person name="Hostetler J."/>
            <person name="Sampaio E.P."/>
            <person name="Ronning C.M."/>
            <person name="Nierman W.C."/>
            <person name="Greenberg D.E."/>
            <person name="Holland S.M."/>
            <person name="Goldberg J.B."/>
        </authorList>
    </citation>
    <scope>NUCLEOTIDE SEQUENCE [LARGE SCALE GENOMIC DNA]</scope>
    <source>
        <strain evidence="1 2">CGD2</strain>
    </source>
</reference>
<dbReference type="AlphaFoldDB" id="B9BNC6"/>
<sequence length="60" mass="6856">MLGNDVLHEEWEPIGADDVAAARQYAQRILEDFYDDRESVLKLLRAKGRVADEDRPPATE</sequence>
<organism evidence="1 2">
    <name type="scientific">Burkholderia multivorans CGD2</name>
    <dbReference type="NCBI Taxonomy" id="513052"/>
    <lineage>
        <taxon>Bacteria</taxon>
        <taxon>Pseudomonadati</taxon>
        <taxon>Pseudomonadota</taxon>
        <taxon>Betaproteobacteria</taxon>
        <taxon>Burkholderiales</taxon>
        <taxon>Burkholderiaceae</taxon>
        <taxon>Burkholderia</taxon>
        <taxon>Burkholderia cepacia complex</taxon>
    </lineage>
</organism>
<dbReference type="EMBL" id="ACFC01000003">
    <property type="protein sequence ID" value="EEE08136.1"/>
    <property type="molecule type" value="Genomic_DNA"/>
</dbReference>
<gene>
    <name evidence="1" type="ORF">BURMUCGD2_2354</name>
</gene>
<proteinExistence type="predicted"/>